<dbReference type="Proteomes" id="UP000183200">
    <property type="component" value="Unassembled WGS sequence"/>
</dbReference>
<dbReference type="OrthoDB" id="1417318at2"/>
<gene>
    <name evidence="1" type="ORF">SAMN05421820_11769</name>
</gene>
<reference evidence="2" key="1">
    <citation type="submission" date="2016-10" db="EMBL/GenBank/DDBJ databases">
        <authorList>
            <person name="Varghese N."/>
            <person name="Submissions S."/>
        </authorList>
    </citation>
    <scope>NUCLEOTIDE SEQUENCE [LARGE SCALE GENOMIC DNA]</scope>
    <source>
        <strain evidence="2">DSM 19110</strain>
    </source>
</reference>
<accession>A0A1H0L7N9</accession>
<keyword evidence="1" id="KW-0808">Transferase</keyword>
<protein>
    <submittedName>
        <fullName evidence="1">Glycosyl transferase, family 25</fullName>
    </submittedName>
</protein>
<evidence type="ECO:0000313" key="1">
    <source>
        <dbReference type="EMBL" id="SDO63960.1"/>
    </source>
</evidence>
<dbReference type="RefSeq" id="WP_074612877.1">
    <property type="nucleotide sequence ID" value="NZ_FNGY01000017.1"/>
</dbReference>
<dbReference type="AlphaFoldDB" id="A0A1H0L7N9"/>
<evidence type="ECO:0000313" key="2">
    <source>
        <dbReference type="Proteomes" id="UP000183200"/>
    </source>
</evidence>
<name>A0A1H0L7N9_9SPHI</name>
<sequence length="219" mass="25389">MNEELENLVIPTYVINLKERSERRAHILKEFVKETAFDVKVIEACKHEIGAIGLWQSMIKIIHIAMQNDDDVIIICEDDHEFTEYYNKEYLLNNVIAAHEQGVEILSGGVGHFGYAVPLTANRYWINPFQSTQFIVLYKSVFPKMLAYEFKKDDVADLVLAGLTSHKMVLYPFISRQKDFGYSDITTVHNAQPGLVQKMFARTEERLEKLQQAYVKYFT</sequence>
<proteinExistence type="predicted"/>
<keyword evidence="2" id="KW-1185">Reference proteome</keyword>
<organism evidence="1 2">
    <name type="scientific">Pedobacter steynii</name>
    <dbReference type="NCBI Taxonomy" id="430522"/>
    <lineage>
        <taxon>Bacteria</taxon>
        <taxon>Pseudomonadati</taxon>
        <taxon>Bacteroidota</taxon>
        <taxon>Sphingobacteriia</taxon>
        <taxon>Sphingobacteriales</taxon>
        <taxon>Sphingobacteriaceae</taxon>
        <taxon>Pedobacter</taxon>
    </lineage>
</organism>
<dbReference type="EMBL" id="FNGY01000017">
    <property type="protein sequence ID" value="SDO63960.1"/>
    <property type="molecule type" value="Genomic_DNA"/>
</dbReference>
<dbReference type="GO" id="GO:0016740">
    <property type="term" value="F:transferase activity"/>
    <property type="evidence" value="ECO:0007669"/>
    <property type="project" value="UniProtKB-KW"/>
</dbReference>